<evidence type="ECO:0000313" key="1">
    <source>
        <dbReference type="EnsemblMetazoa" id="GAUT031260-PA"/>
    </source>
</evidence>
<dbReference type="EnsemblMetazoa" id="GAUT031260-RA">
    <property type="protein sequence ID" value="GAUT031260-PA"/>
    <property type="gene ID" value="GAUT031260"/>
</dbReference>
<organism evidence="1 2">
    <name type="scientific">Glossina austeni</name>
    <name type="common">Savannah tsetse fly</name>
    <dbReference type="NCBI Taxonomy" id="7395"/>
    <lineage>
        <taxon>Eukaryota</taxon>
        <taxon>Metazoa</taxon>
        <taxon>Ecdysozoa</taxon>
        <taxon>Arthropoda</taxon>
        <taxon>Hexapoda</taxon>
        <taxon>Insecta</taxon>
        <taxon>Pterygota</taxon>
        <taxon>Neoptera</taxon>
        <taxon>Endopterygota</taxon>
        <taxon>Diptera</taxon>
        <taxon>Brachycera</taxon>
        <taxon>Muscomorpha</taxon>
        <taxon>Hippoboscoidea</taxon>
        <taxon>Glossinidae</taxon>
        <taxon>Glossina</taxon>
    </lineage>
</organism>
<protein>
    <submittedName>
        <fullName evidence="1">Uncharacterized protein</fullName>
    </submittedName>
</protein>
<sequence>MLTPLIPRIDCAPVPDISQQAIEELRNRKLFLMEALKVSLKEIVASTIFICGRIEKNAYLSKRSNAANKNVKVVVVVAVVEYLSRLKKTQFRYEKKDELKDRSNI</sequence>
<accession>A0A1A9VAQ1</accession>
<dbReference type="AlphaFoldDB" id="A0A1A9VAQ1"/>
<keyword evidence="2" id="KW-1185">Reference proteome</keyword>
<dbReference type="VEuPathDB" id="VectorBase:GAUT031260"/>
<evidence type="ECO:0000313" key="2">
    <source>
        <dbReference type="Proteomes" id="UP000078200"/>
    </source>
</evidence>
<dbReference type="Proteomes" id="UP000078200">
    <property type="component" value="Unassembled WGS sequence"/>
</dbReference>
<name>A0A1A9VAQ1_GLOAU</name>
<reference evidence="1" key="1">
    <citation type="submission" date="2020-05" db="UniProtKB">
        <authorList>
            <consortium name="EnsemblMetazoa"/>
        </authorList>
    </citation>
    <scope>IDENTIFICATION</scope>
    <source>
        <strain evidence="1">TTRI</strain>
    </source>
</reference>
<proteinExistence type="predicted"/>